<organism evidence="1 2">
    <name type="scientific">Nonomuraea purpurea</name>
    <dbReference type="NCBI Taxonomy" id="1849276"/>
    <lineage>
        <taxon>Bacteria</taxon>
        <taxon>Bacillati</taxon>
        <taxon>Actinomycetota</taxon>
        <taxon>Actinomycetes</taxon>
        <taxon>Streptosporangiales</taxon>
        <taxon>Streptosporangiaceae</taxon>
        <taxon>Nonomuraea</taxon>
    </lineage>
</organism>
<comment type="caution">
    <text evidence="1">The sequence shown here is derived from an EMBL/GenBank/DDBJ whole genome shotgun (WGS) entry which is preliminary data.</text>
</comment>
<dbReference type="PANTHER" id="PTHR12631:SF10">
    <property type="entry name" value="BETA-XYLOSIDASE-LIKE PROTEIN-RELATED"/>
    <property type="match status" value="1"/>
</dbReference>
<evidence type="ECO:0000313" key="2">
    <source>
        <dbReference type="Proteomes" id="UP001595851"/>
    </source>
</evidence>
<protein>
    <recommendedName>
        <fullName evidence="3">Glycoside hydrolase family 5 domain-containing protein</fullName>
    </recommendedName>
</protein>
<sequence>MNQSSIPPGVVFGVVRGITYGLFGKPDEFVPQARELGAGAVRLYVYWGQVEPEPGRYVWDAVDALLAQLDGTEEVWITVCSSSLWATRQPTRFLPPSPAHDLHAYGAFVRALVARCAGRVRYWQCDNEPCSVGLLWAGTAEEYVAQLRVMHHAVKEVDPDALVVLGGAPYGLASSASDSPERTFFDVLLRDGREHFDVFDVHLYGDAARIPADVETSRQLMRAHGYEKPVVAGEYNGPWPDLYPEATQAMHEVMAAVFAAGTVDGADGAGVPGDGPARTPEQTAMAMLYDRAESLPPTLRMFMDGCPAELEAKRHRINCREIVMRNVLALSAGVRRTMCWNLAPEVPDYREPLSVMGLLFGKLALMDYEDGGLRLRLRHPAADAFALMAGMLAGVGQVNRVPVPGRASLFLFDVRRAGRGPLLVVWDQRDSFTGEDEPPVPFDWPWPVSDARALDVFGQEHQVEVLDGRLRTSVSVTPVFVTTREG</sequence>
<dbReference type="PANTHER" id="PTHR12631">
    <property type="entry name" value="ALPHA-L-IDURONIDASE"/>
    <property type="match status" value="1"/>
</dbReference>
<dbReference type="InterPro" id="IPR051923">
    <property type="entry name" value="Glycosyl_Hydrolase_39"/>
</dbReference>
<accession>A0ABV8GMG9</accession>
<evidence type="ECO:0008006" key="3">
    <source>
        <dbReference type="Google" id="ProtNLM"/>
    </source>
</evidence>
<dbReference type="Proteomes" id="UP001595851">
    <property type="component" value="Unassembled WGS sequence"/>
</dbReference>
<dbReference type="RefSeq" id="WP_379534960.1">
    <property type="nucleotide sequence ID" value="NZ_JBHSBI010000040.1"/>
</dbReference>
<evidence type="ECO:0000313" key="1">
    <source>
        <dbReference type="EMBL" id="MFC4015140.1"/>
    </source>
</evidence>
<dbReference type="EMBL" id="JBHSBI010000040">
    <property type="protein sequence ID" value="MFC4015140.1"/>
    <property type="molecule type" value="Genomic_DNA"/>
</dbReference>
<dbReference type="SUPFAM" id="SSF51445">
    <property type="entry name" value="(Trans)glycosidases"/>
    <property type="match status" value="1"/>
</dbReference>
<keyword evidence="2" id="KW-1185">Reference proteome</keyword>
<dbReference type="Gene3D" id="3.20.20.80">
    <property type="entry name" value="Glycosidases"/>
    <property type="match status" value="1"/>
</dbReference>
<gene>
    <name evidence="1" type="ORF">ACFOY2_48550</name>
</gene>
<reference evidence="2" key="1">
    <citation type="journal article" date="2019" name="Int. J. Syst. Evol. Microbiol.">
        <title>The Global Catalogue of Microorganisms (GCM) 10K type strain sequencing project: providing services to taxonomists for standard genome sequencing and annotation.</title>
        <authorList>
            <consortium name="The Broad Institute Genomics Platform"/>
            <consortium name="The Broad Institute Genome Sequencing Center for Infectious Disease"/>
            <person name="Wu L."/>
            <person name="Ma J."/>
        </authorList>
    </citation>
    <scope>NUCLEOTIDE SEQUENCE [LARGE SCALE GENOMIC DNA]</scope>
    <source>
        <strain evidence="2">TBRC 1276</strain>
    </source>
</reference>
<dbReference type="InterPro" id="IPR017853">
    <property type="entry name" value="GH"/>
</dbReference>
<proteinExistence type="predicted"/>
<name>A0ABV8GMG9_9ACTN</name>